<dbReference type="PANTHER" id="PTHR43042:SF2">
    <property type="entry name" value="SAM-DEPENDENT METHYLTRANSFERASE"/>
    <property type="match status" value="1"/>
</dbReference>
<keyword evidence="2" id="KW-0808">Transferase</keyword>
<dbReference type="SUPFAM" id="SSF53335">
    <property type="entry name" value="S-adenosyl-L-methionine-dependent methyltransferases"/>
    <property type="match status" value="1"/>
</dbReference>
<evidence type="ECO:0000313" key="5">
    <source>
        <dbReference type="EMBL" id="OHB16535.1"/>
    </source>
</evidence>
<feature type="domain" description="S-adenosylmethionine-dependent methyltransferase" evidence="4">
    <location>
        <begin position="119"/>
        <end position="223"/>
    </location>
</feature>
<evidence type="ECO:0000256" key="2">
    <source>
        <dbReference type="ARBA" id="ARBA00022679"/>
    </source>
</evidence>
<dbReference type="InterPro" id="IPR013780">
    <property type="entry name" value="Glyco_hydro_b"/>
</dbReference>
<dbReference type="Gene3D" id="3.40.50.150">
    <property type="entry name" value="Vaccinia Virus protein VP39"/>
    <property type="match status" value="1"/>
</dbReference>
<accession>A0A1G2V4J1</accession>
<organism evidence="5 6">
    <name type="scientific">Candidatus Zambryskibacteria bacterium RIFOXYC1_FULL_39_10</name>
    <dbReference type="NCBI Taxonomy" id="1802779"/>
    <lineage>
        <taxon>Bacteria</taxon>
        <taxon>Candidatus Zambryskiibacteriota</taxon>
    </lineage>
</organism>
<dbReference type="EMBL" id="MHWW01000001">
    <property type="protein sequence ID" value="OHB16535.1"/>
    <property type="molecule type" value="Genomic_DNA"/>
</dbReference>
<dbReference type="Pfam" id="PF10672">
    <property type="entry name" value="Methyltrans_SAM"/>
    <property type="match status" value="1"/>
</dbReference>
<proteinExistence type="predicted"/>
<keyword evidence="1" id="KW-0489">Methyltransferase</keyword>
<dbReference type="GO" id="GO:0008168">
    <property type="term" value="F:methyltransferase activity"/>
    <property type="evidence" value="ECO:0007669"/>
    <property type="project" value="UniProtKB-KW"/>
</dbReference>
<dbReference type="Proteomes" id="UP000177697">
    <property type="component" value="Unassembled WGS sequence"/>
</dbReference>
<reference evidence="5 6" key="1">
    <citation type="journal article" date="2016" name="Nat. Commun.">
        <title>Thousands of microbial genomes shed light on interconnected biogeochemical processes in an aquifer system.</title>
        <authorList>
            <person name="Anantharaman K."/>
            <person name="Brown C.T."/>
            <person name="Hug L.A."/>
            <person name="Sharon I."/>
            <person name="Castelle C.J."/>
            <person name="Probst A.J."/>
            <person name="Thomas B.C."/>
            <person name="Singh A."/>
            <person name="Wilkins M.J."/>
            <person name="Karaoz U."/>
            <person name="Brodie E.L."/>
            <person name="Williams K.H."/>
            <person name="Hubbard S.S."/>
            <person name="Banfield J.F."/>
        </authorList>
    </citation>
    <scope>NUCLEOTIDE SEQUENCE [LARGE SCALE GENOMIC DNA]</scope>
</reference>
<comment type="caution">
    <text evidence="5">The sequence shown here is derived from an EMBL/GenBank/DDBJ whole genome shotgun (WGS) entry which is preliminary data.</text>
</comment>
<keyword evidence="3" id="KW-0949">S-adenosyl-L-methionine</keyword>
<evidence type="ECO:0000259" key="4">
    <source>
        <dbReference type="Pfam" id="PF10672"/>
    </source>
</evidence>
<dbReference type="PANTHER" id="PTHR43042">
    <property type="entry name" value="SAM-DEPENDENT METHYLTRANSFERASE"/>
    <property type="match status" value="1"/>
</dbReference>
<evidence type="ECO:0000256" key="1">
    <source>
        <dbReference type="ARBA" id="ARBA00022603"/>
    </source>
</evidence>
<dbReference type="GO" id="GO:0032259">
    <property type="term" value="P:methylation"/>
    <property type="evidence" value="ECO:0007669"/>
    <property type="project" value="UniProtKB-KW"/>
</dbReference>
<sequence length="291" mass="33152">MENIKIWAREMGGYKLLDSGDKEKLEEINGVKIVRAEPRAWWNKKVESSKYLVVREEQKKGFEKVIDIGIGRIKAKIKYKNTSKHIGIFPEQFTQWKWIENKLKEVKIERFKDLEKENGEIKILNLFGYTGMASLVAASAGASVTHVDASKPSVDWAKENQKLSGLEDAPIRWIVDDVIKFLKKEIKRGEKYDAIIMDPPSYGKGPKGEVWKIEEELPELLSACREILSDKPLFVIFNMYSTELSSISIANLLSDMTKGLNGTIESGELAIKEDSSDRLLPMSIFALWQPK</sequence>
<dbReference type="Gene3D" id="2.60.40.1180">
    <property type="entry name" value="Golgi alpha-mannosidase II"/>
    <property type="match status" value="1"/>
</dbReference>
<evidence type="ECO:0000313" key="6">
    <source>
        <dbReference type="Proteomes" id="UP000177697"/>
    </source>
</evidence>
<gene>
    <name evidence="5" type="ORF">A2431_04305</name>
</gene>
<dbReference type="AlphaFoldDB" id="A0A1G2V4J1"/>
<evidence type="ECO:0000256" key="3">
    <source>
        <dbReference type="ARBA" id="ARBA00022691"/>
    </source>
</evidence>
<dbReference type="InterPro" id="IPR029063">
    <property type="entry name" value="SAM-dependent_MTases_sf"/>
</dbReference>
<dbReference type="CDD" id="cd02440">
    <property type="entry name" value="AdoMet_MTases"/>
    <property type="match status" value="1"/>
</dbReference>
<protein>
    <recommendedName>
        <fullName evidence="4">S-adenosylmethionine-dependent methyltransferase domain-containing protein</fullName>
    </recommendedName>
</protein>
<dbReference type="InterPro" id="IPR019614">
    <property type="entry name" value="SAM-dep_methyl-trfase"/>
</dbReference>
<name>A0A1G2V4J1_9BACT</name>